<gene>
    <name evidence="2" type="ORF">DSM106972_015340</name>
</gene>
<keyword evidence="3" id="KW-1185">Reference proteome</keyword>
<dbReference type="GO" id="GO:0009307">
    <property type="term" value="P:DNA restriction-modification system"/>
    <property type="evidence" value="ECO:0007669"/>
    <property type="project" value="UniProtKB-KW"/>
</dbReference>
<sequence>MYLYFNYILGFKMGFTEDIAKLSERVRNRAEQVVGEEATKMALIVPFLSTLGYDVYDPSEVKPEYIADFAIKKAGQFEKVDYAIAINGSIVMLVEAKARGQKAEAHDGQLSRYFNGLITTKVAIVTNGVEYRFFTDLRDKNVMDKEPFFTFNILEYDTKDIENLKLFHRDNFDVASINQYAEEMVYVKGMTQLVGHLLRSPSEEFIRFLVAELGKVAPNYQIQGKITNKVIEKFKPIVKKSIQGSLVELMTRSLSQEIIQLSEVANTEEVEELDALEANDTKVTEESKIITTEEELKAFDKIRSIVTTSKNYHHDVYYKDTESYFSINLGKANWWFLRFYLSSSKKTFIARLSLEEAKYLAPEFTIQEVPSSASEVISKITISSVDDLDKLSQIIIKAYEAEASKHSLQKV</sequence>
<keyword evidence="2" id="KW-0540">Nuclease</keyword>
<dbReference type="Proteomes" id="UP000271624">
    <property type="component" value="Unassembled WGS sequence"/>
</dbReference>
<accession>A0A433VQI5</accession>
<dbReference type="Pfam" id="PF04313">
    <property type="entry name" value="HSDR_N"/>
    <property type="match status" value="1"/>
</dbReference>
<evidence type="ECO:0000313" key="2">
    <source>
        <dbReference type="EMBL" id="RUT08366.1"/>
    </source>
</evidence>
<dbReference type="GO" id="GO:0005524">
    <property type="term" value="F:ATP binding"/>
    <property type="evidence" value="ECO:0007669"/>
    <property type="project" value="UniProtKB-KW"/>
</dbReference>
<reference evidence="2" key="1">
    <citation type="submission" date="2018-12" db="EMBL/GenBank/DDBJ databases">
        <authorList>
            <person name="Will S."/>
            <person name="Neumann-Schaal M."/>
            <person name="Henke P."/>
        </authorList>
    </citation>
    <scope>NUCLEOTIDE SEQUENCE</scope>
    <source>
        <strain evidence="2">PCC 7102</strain>
    </source>
</reference>
<organism evidence="2 3">
    <name type="scientific">Dulcicalothrix desertica PCC 7102</name>
    <dbReference type="NCBI Taxonomy" id="232991"/>
    <lineage>
        <taxon>Bacteria</taxon>
        <taxon>Bacillati</taxon>
        <taxon>Cyanobacteriota</taxon>
        <taxon>Cyanophyceae</taxon>
        <taxon>Nostocales</taxon>
        <taxon>Calotrichaceae</taxon>
        <taxon>Dulcicalothrix</taxon>
    </lineage>
</organism>
<protein>
    <submittedName>
        <fullName evidence="2">Endonuclease</fullName>
    </submittedName>
</protein>
<dbReference type="EMBL" id="RSCL01000003">
    <property type="protein sequence ID" value="RUT08366.1"/>
    <property type="molecule type" value="Genomic_DNA"/>
</dbReference>
<name>A0A433VQI5_9CYAN</name>
<evidence type="ECO:0000313" key="3">
    <source>
        <dbReference type="Proteomes" id="UP000271624"/>
    </source>
</evidence>
<dbReference type="AlphaFoldDB" id="A0A433VQI5"/>
<dbReference type="GO" id="GO:0003677">
    <property type="term" value="F:DNA binding"/>
    <property type="evidence" value="ECO:0007669"/>
    <property type="project" value="UniProtKB-KW"/>
</dbReference>
<dbReference type="Gene3D" id="3.90.1570.30">
    <property type="match status" value="1"/>
</dbReference>
<keyword evidence="2" id="KW-0378">Hydrolase</keyword>
<feature type="domain" description="Restriction endonuclease type I HsdR N-terminal" evidence="1">
    <location>
        <begin position="67"/>
        <end position="141"/>
    </location>
</feature>
<comment type="caution">
    <text evidence="2">The sequence shown here is derived from an EMBL/GenBank/DDBJ whole genome shotgun (WGS) entry which is preliminary data.</text>
</comment>
<keyword evidence="2" id="KW-0255">Endonuclease</keyword>
<dbReference type="GO" id="GO:0009035">
    <property type="term" value="F:type I site-specific deoxyribonuclease activity"/>
    <property type="evidence" value="ECO:0007669"/>
    <property type="project" value="UniProtKB-EC"/>
</dbReference>
<proteinExistence type="predicted"/>
<dbReference type="InterPro" id="IPR007409">
    <property type="entry name" value="Restrct_endonuc_type1_HsdR_N"/>
</dbReference>
<reference evidence="2" key="2">
    <citation type="journal article" date="2019" name="Genome Biol. Evol.">
        <title>Day and night: Metabolic profiles and evolutionary relationships of six axenic non-marine cyanobacteria.</title>
        <authorList>
            <person name="Will S.E."/>
            <person name="Henke P."/>
            <person name="Boedeker C."/>
            <person name="Huang S."/>
            <person name="Brinkmann H."/>
            <person name="Rohde M."/>
            <person name="Jarek M."/>
            <person name="Friedl T."/>
            <person name="Seufert S."/>
            <person name="Schumacher M."/>
            <person name="Overmann J."/>
            <person name="Neumann-Schaal M."/>
            <person name="Petersen J."/>
        </authorList>
    </citation>
    <scope>NUCLEOTIDE SEQUENCE [LARGE SCALE GENOMIC DNA]</scope>
    <source>
        <strain evidence="2">PCC 7102</strain>
    </source>
</reference>
<evidence type="ECO:0000259" key="1">
    <source>
        <dbReference type="Pfam" id="PF04313"/>
    </source>
</evidence>